<dbReference type="EMBL" id="FTNC01000012">
    <property type="protein sequence ID" value="SIR03955.1"/>
    <property type="molecule type" value="Genomic_DNA"/>
</dbReference>
<accession>A0A1N6XNK5</accession>
<feature type="domain" description="Mut7-C RNAse" evidence="1">
    <location>
        <begin position="103"/>
        <end position="246"/>
    </location>
</feature>
<keyword evidence="4" id="KW-1185">Reference proteome</keyword>
<dbReference type="PANTHER" id="PTHR39081">
    <property type="entry name" value="MUT7-C DOMAIN-CONTAINING PROTEIN"/>
    <property type="match status" value="1"/>
</dbReference>
<name>A0A1N6XNK5_9FIRM</name>
<dbReference type="InterPro" id="IPR002782">
    <property type="entry name" value="Mut7-C_RNAse_dom"/>
</dbReference>
<organism evidence="3 4">
    <name type="scientific">Halanaerobium kushneri</name>
    <dbReference type="NCBI Taxonomy" id="56779"/>
    <lineage>
        <taxon>Bacteria</taxon>
        <taxon>Bacillati</taxon>
        <taxon>Bacillota</taxon>
        <taxon>Clostridia</taxon>
        <taxon>Halanaerobiales</taxon>
        <taxon>Halanaerobiaceae</taxon>
        <taxon>Halanaerobium</taxon>
    </lineage>
</organism>
<evidence type="ECO:0000313" key="4">
    <source>
        <dbReference type="Proteomes" id="UP000185669"/>
    </source>
</evidence>
<evidence type="ECO:0000259" key="1">
    <source>
        <dbReference type="Pfam" id="PF01927"/>
    </source>
</evidence>
<dbReference type="Pfam" id="PF14451">
    <property type="entry name" value="Ub-Mut7C"/>
    <property type="match status" value="1"/>
</dbReference>
<dbReference type="STRING" id="56779.SAMN05421834_11211"/>
<evidence type="ECO:0008006" key="5">
    <source>
        <dbReference type="Google" id="ProtNLM"/>
    </source>
</evidence>
<dbReference type="AlphaFoldDB" id="A0A1N6XNK5"/>
<dbReference type="InterPro" id="IPR027798">
    <property type="entry name" value="Ub_Mut7C"/>
</dbReference>
<dbReference type="Pfam" id="PF01927">
    <property type="entry name" value="Mut7-C"/>
    <property type="match status" value="1"/>
</dbReference>
<sequence length="253" mass="30571">MKKIKLRFYGYLNKFISVDQSKNLGLIDDRYYLHNYRGRQTIKDRIESIGVPHSEIALILKNGRPVNFSYLVQPEDFFSIYPYFYNFELQETKKLLPEYPGKPKFILDVHLGRLARYLRRFGFDTAYRNDYLDRQIVEISIKEKRIILSRDLGLLMRKRVKWASFIRDDDPQKQLKEVFDRYSLSNYYQGESRCVNCNGELKKVDKKKIVERLEPKTKKYYNDFRYCSKCDKIYWRGSHYEKTEKLLEKIAPD</sequence>
<proteinExistence type="predicted"/>
<gene>
    <name evidence="3" type="ORF">SAMN05421834_11211</name>
</gene>
<protein>
    <recommendedName>
        <fullName evidence="5">Twitching motility protein PilT</fullName>
    </recommendedName>
</protein>
<dbReference type="RefSeq" id="WP_076545186.1">
    <property type="nucleotide sequence ID" value="NZ_FTNC01000012.1"/>
</dbReference>
<evidence type="ECO:0000259" key="2">
    <source>
        <dbReference type="Pfam" id="PF14451"/>
    </source>
</evidence>
<evidence type="ECO:0000313" key="3">
    <source>
        <dbReference type="EMBL" id="SIR03955.1"/>
    </source>
</evidence>
<dbReference type="PANTHER" id="PTHR39081:SF1">
    <property type="entry name" value="MUT7-C RNASE DOMAIN-CONTAINING PROTEIN"/>
    <property type="match status" value="1"/>
</dbReference>
<feature type="domain" description="Ubiquitin Mut7-C" evidence="2">
    <location>
        <begin position="1"/>
        <end position="86"/>
    </location>
</feature>
<dbReference type="OrthoDB" id="9797655at2"/>
<dbReference type="Proteomes" id="UP000185669">
    <property type="component" value="Unassembled WGS sequence"/>
</dbReference>
<reference evidence="4" key="1">
    <citation type="submission" date="2017-01" db="EMBL/GenBank/DDBJ databases">
        <authorList>
            <person name="Varghese N."/>
            <person name="Submissions S."/>
        </authorList>
    </citation>
    <scope>NUCLEOTIDE SEQUENCE [LARGE SCALE GENOMIC DNA]</scope>
    <source>
        <strain evidence="4">ATCC 700103</strain>
    </source>
</reference>